<dbReference type="OrthoDB" id="9802793at2"/>
<dbReference type="SUPFAM" id="SSF51338">
    <property type="entry name" value="Composite domain of metallo-dependent hydrolases"/>
    <property type="match status" value="1"/>
</dbReference>
<dbReference type="Proteomes" id="UP000008544">
    <property type="component" value="Chromosome"/>
</dbReference>
<dbReference type="SUPFAM" id="SSF51556">
    <property type="entry name" value="Metallo-dependent hydrolases"/>
    <property type="match status" value="1"/>
</dbReference>
<dbReference type="GO" id="GO:0016810">
    <property type="term" value="F:hydrolase activity, acting on carbon-nitrogen (but not peptide) bonds"/>
    <property type="evidence" value="ECO:0007669"/>
    <property type="project" value="InterPro"/>
</dbReference>
<protein>
    <submittedName>
        <fullName evidence="2">Amidohydrolase</fullName>
    </submittedName>
</protein>
<dbReference type="PANTHER" id="PTHR43135:SF3">
    <property type="entry name" value="ALPHA-D-RIBOSE 1-METHYLPHOSPHONATE 5-TRIPHOSPHATE DIPHOSPHATASE"/>
    <property type="match status" value="1"/>
</dbReference>
<dbReference type="STRING" id="477974.Daud_2020"/>
<evidence type="ECO:0000259" key="1">
    <source>
        <dbReference type="Pfam" id="PF07969"/>
    </source>
</evidence>
<reference evidence="3" key="1">
    <citation type="submission" date="2007-10" db="EMBL/GenBank/DDBJ databases">
        <title>Complete sequence of chromosome of Desulforudis audaxviator MP104C.</title>
        <authorList>
            <person name="Copeland A."/>
            <person name="Lucas S."/>
            <person name="Lapidus A."/>
            <person name="Barry K."/>
            <person name="Glavina del Rio T."/>
            <person name="Dalin E."/>
            <person name="Tice H."/>
            <person name="Bruce D."/>
            <person name="Pitluck S."/>
            <person name="Lowry S.R."/>
            <person name="Larimer F."/>
            <person name="Land M.L."/>
            <person name="Hauser L."/>
            <person name="Kyrpides N."/>
            <person name="Ivanova N.N."/>
            <person name="Richardson P."/>
        </authorList>
    </citation>
    <scope>NUCLEOTIDE SEQUENCE [LARGE SCALE GENOMIC DNA]</scope>
    <source>
        <strain evidence="3">MP104C</strain>
    </source>
</reference>
<dbReference type="PANTHER" id="PTHR43135">
    <property type="entry name" value="ALPHA-D-RIBOSE 1-METHYLPHOSPHONATE 5-TRIPHOSPHATE DIPHOSPHATASE"/>
    <property type="match status" value="1"/>
</dbReference>
<organism evidence="2 3">
    <name type="scientific">Desulforudis audaxviator (strain MP104C)</name>
    <dbReference type="NCBI Taxonomy" id="477974"/>
    <lineage>
        <taxon>Bacteria</taxon>
        <taxon>Bacillati</taxon>
        <taxon>Bacillota</taxon>
        <taxon>Clostridia</taxon>
        <taxon>Thermoanaerobacterales</taxon>
        <taxon>Candidatus Desulforudaceae</taxon>
        <taxon>Candidatus Desulforudis</taxon>
    </lineage>
</organism>
<accession>B1I674</accession>
<dbReference type="EMBL" id="CP000860">
    <property type="protein sequence ID" value="ACA60511.1"/>
    <property type="molecule type" value="Genomic_DNA"/>
</dbReference>
<reference evidence="2 3" key="2">
    <citation type="journal article" date="2008" name="Science">
        <title>Environmental genomics reveals a single-species ecosystem deep within Earth.</title>
        <authorList>
            <person name="Chivian D."/>
            <person name="Brodie E.L."/>
            <person name="Alm E.J."/>
            <person name="Culley D.E."/>
            <person name="Dehal P.S."/>
            <person name="Desantis T.Z."/>
            <person name="Gihring T.M."/>
            <person name="Lapidus A."/>
            <person name="Lin L.H."/>
            <person name="Lowry S.R."/>
            <person name="Moser D.P."/>
            <person name="Richardson P.M."/>
            <person name="Southam G."/>
            <person name="Wanger G."/>
            <person name="Pratt L.M."/>
            <person name="Andersen G.L."/>
            <person name="Hazen T.C."/>
            <person name="Brockman F.J."/>
            <person name="Arkin A.P."/>
            <person name="Onstott T.C."/>
        </authorList>
    </citation>
    <scope>NUCLEOTIDE SEQUENCE [LARGE SCALE GENOMIC DNA]</scope>
    <source>
        <strain evidence="2 3">MP104C</strain>
    </source>
</reference>
<keyword evidence="3" id="KW-1185">Reference proteome</keyword>
<dbReference type="eggNOG" id="COG1228">
    <property type="taxonomic scope" value="Bacteria"/>
</dbReference>
<evidence type="ECO:0000313" key="3">
    <source>
        <dbReference type="Proteomes" id="UP000008544"/>
    </source>
</evidence>
<dbReference type="Pfam" id="PF07969">
    <property type="entry name" value="Amidohydro_3"/>
    <property type="match status" value="1"/>
</dbReference>
<dbReference type="CDD" id="cd01309">
    <property type="entry name" value="Met_dep_hydrolase_C"/>
    <property type="match status" value="1"/>
</dbReference>
<sequence length="387" mass="41429">MLAITNGRILTMAGRDIPSGTVLIEGGLIKAVGAGIGVPDGAEVLEAAGKLVLPGLIEPHCHVGIMEEIFREEGNDGNEYSDPVTPQLRAIDGVYPEDLGFTDALAGGVTTLCTTPGSANVIGGEMVILKTAGKTVEQMLVRFPAGLKAALGENPKRAYGKERKAPVTRMASAALLRTALVQGAEYIRKLERAGRGDGDPPDRDLKLEALARVLRREIPLRVHAHRADDILTAVRIAREFNLDLVIEHGTEADRVADMLVQEDIPVVLGPLLVNRPKVEMRHKSLETAARLAEAGVRFAVMTDHPAVPVQYLGLSAALTVRGGLSEERALRAVTADAAAVLGLADRLGTLEPGKEADVVIMDGDFFDVRSRVERVYIKGRLVYTADR</sequence>
<name>B1I674_DESAP</name>
<keyword evidence="2" id="KW-0378">Hydrolase</keyword>
<evidence type="ECO:0000313" key="2">
    <source>
        <dbReference type="EMBL" id="ACA60511.1"/>
    </source>
</evidence>
<dbReference type="InterPro" id="IPR032466">
    <property type="entry name" value="Metal_Hydrolase"/>
</dbReference>
<dbReference type="KEGG" id="dau:Daud_2020"/>
<gene>
    <name evidence="2" type="ordered locus">Daud_2020</name>
</gene>
<dbReference type="Gene3D" id="2.30.40.10">
    <property type="entry name" value="Urease, subunit C, domain 1"/>
    <property type="match status" value="1"/>
</dbReference>
<dbReference type="InterPro" id="IPR051781">
    <property type="entry name" value="Metallo-dep_Hydrolase"/>
</dbReference>
<dbReference type="Gene3D" id="3.20.20.140">
    <property type="entry name" value="Metal-dependent hydrolases"/>
    <property type="match status" value="1"/>
</dbReference>
<feature type="domain" description="Amidohydrolase 3" evidence="1">
    <location>
        <begin position="211"/>
        <end position="383"/>
    </location>
</feature>
<proteinExistence type="predicted"/>
<dbReference type="InterPro" id="IPR011059">
    <property type="entry name" value="Metal-dep_hydrolase_composite"/>
</dbReference>
<dbReference type="AlphaFoldDB" id="B1I674"/>
<dbReference type="HOGENOM" id="CLU_046987_0_0_9"/>
<dbReference type="RefSeq" id="WP_012303086.1">
    <property type="nucleotide sequence ID" value="NC_010424.1"/>
</dbReference>
<dbReference type="InterPro" id="IPR013108">
    <property type="entry name" value="Amidohydro_3"/>
</dbReference>